<evidence type="ECO:0000256" key="3">
    <source>
        <dbReference type="ARBA" id="ARBA00022475"/>
    </source>
</evidence>
<feature type="transmembrane region" description="Helical" evidence="9">
    <location>
        <begin position="633"/>
        <end position="660"/>
    </location>
</feature>
<dbReference type="GeneID" id="115876933"/>
<dbReference type="RefSeq" id="XP_030748843.1">
    <property type="nucleotide sequence ID" value="XM_030892983.1"/>
</dbReference>
<feature type="transmembrane region" description="Helical" evidence="9">
    <location>
        <begin position="398"/>
        <end position="417"/>
    </location>
</feature>
<proteinExistence type="inferred from homology"/>
<feature type="domain" description="Ionotropic glutamate receptor C-terminal" evidence="11">
    <location>
        <begin position="359"/>
        <end position="641"/>
    </location>
</feature>
<dbReference type="InterPro" id="IPR001320">
    <property type="entry name" value="Iontro_rcpt_C"/>
</dbReference>
<name>A0A6J2XBZ3_SITOR</name>
<evidence type="ECO:0000256" key="1">
    <source>
        <dbReference type="ARBA" id="ARBA00004651"/>
    </source>
</evidence>
<evidence type="ECO:0000256" key="7">
    <source>
        <dbReference type="ARBA" id="ARBA00023170"/>
    </source>
</evidence>
<gene>
    <name evidence="13" type="primary">LOC115876933</name>
</gene>
<dbReference type="GO" id="GO:0005886">
    <property type="term" value="C:plasma membrane"/>
    <property type="evidence" value="ECO:0007669"/>
    <property type="project" value="UniProtKB-SubCell"/>
</dbReference>
<keyword evidence="8" id="KW-0325">Glycoprotein</keyword>
<evidence type="ECO:0000256" key="9">
    <source>
        <dbReference type="SAM" id="Phobius"/>
    </source>
</evidence>
<evidence type="ECO:0000313" key="12">
    <source>
        <dbReference type="Proteomes" id="UP000504635"/>
    </source>
</evidence>
<keyword evidence="10" id="KW-0732">Signal</keyword>
<dbReference type="Gene3D" id="1.10.287.70">
    <property type="match status" value="1"/>
</dbReference>
<dbReference type="KEGG" id="soy:115876933"/>
<dbReference type="CTD" id="33157"/>
<evidence type="ECO:0000313" key="13">
    <source>
        <dbReference type="RefSeq" id="XP_030748843.1"/>
    </source>
</evidence>
<evidence type="ECO:0000256" key="6">
    <source>
        <dbReference type="ARBA" id="ARBA00023136"/>
    </source>
</evidence>
<feature type="chain" id="PRO_5027045439" evidence="10">
    <location>
        <begin position="19"/>
        <end position="765"/>
    </location>
</feature>
<keyword evidence="12" id="KW-1185">Reference proteome</keyword>
<keyword evidence="4 9" id="KW-0812">Transmembrane</keyword>
<dbReference type="OrthoDB" id="6500454at2759"/>
<dbReference type="Gene3D" id="3.40.190.10">
    <property type="entry name" value="Periplasmic binding protein-like II"/>
    <property type="match status" value="1"/>
</dbReference>
<dbReference type="AlphaFoldDB" id="A0A6J2XBZ3"/>
<feature type="signal peptide" evidence="10">
    <location>
        <begin position="1"/>
        <end position="18"/>
    </location>
</feature>
<reference evidence="13" key="1">
    <citation type="submission" date="2025-08" db="UniProtKB">
        <authorList>
            <consortium name="RefSeq"/>
        </authorList>
    </citation>
    <scope>IDENTIFICATION</scope>
    <source>
        <tissue evidence="13">Gonads</tissue>
    </source>
</reference>
<evidence type="ECO:0000256" key="2">
    <source>
        <dbReference type="ARBA" id="ARBA00008685"/>
    </source>
</evidence>
<evidence type="ECO:0000256" key="5">
    <source>
        <dbReference type="ARBA" id="ARBA00022989"/>
    </source>
</evidence>
<keyword evidence="3" id="KW-1003">Cell membrane</keyword>
<dbReference type="GO" id="GO:0050906">
    <property type="term" value="P:detection of stimulus involved in sensory perception"/>
    <property type="evidence" value="ECO:0007669"/>
    <property type="project" value="UniProtKB-ARBA"/>
</dbReference>
<dbReference type="InParanoid" id="A0A6J2XBZ3"/>
<comment type="similarity">
    <text evidence="2">Belongs to the glutamate-gated ion channel (TC 1.A.10.1) family.</text>
</comment>
<keyword evidence="5 9" id="KW-1133">Transmembrane helix</keyword>
<accession>A0A6J2XBZ3</accession>
<dbReference type="InterPro" id="IPR052192">
    <property type="entry name" value="Insect_Ionotropic_Sensory_Rcpt"/>
</dbReference>
<organism evidence="12 13">
    <name type="scientific">Sitophilus oryzae</name>
    <name type="common">Rice weevil</name>
    <name type="synonym">Curculio oryzae</name>
    <dbReference type="NCBI Taxonomy" id="7048"/>
    <lineage>
        <taxon>Eukaryota</taxon>
        <taxon>Metazoa</taxon>
        <taxon>Ecdysozoa</taxon>
        <taxon>Arthropoda</taxon>
        <taxon>Hexapoda</taxon>
        <taxon>Insecta</taxon>
        <taxon>Pterygota</taxon>
        <taxon>Neoptera</taxon>
        <taxon>Endopterygota</taxon>
        <taxon>Coleoptera</taxon>
        <taxon>Polyphaga</taxon>
        <taxon>Cucujiformia</taxon>
        <taxon>Curculionidae</taxon>
        <taxon>Dryophthorinae</taxon>
        <taxon>Sitophilus</taxon>
    </lineage>
</organism>
<evidence type="ECO:0000256" key="8">
    <source>
        <dbReference type="ARBA" id="ARBA00023180"/>
    </source>
</evidence>
<sequence>MKLVVYLTFFLYFQSTLSEKSHAISKRALQKSHEKSHIQKLSEMFLNQEFYNDKQSLIELLNFIAYNYLSGCTTVILYDKYTEIQEYAFLKHFLTGYPLTYVNAQISTNNETYLNKLINNRQTCVHFMVFVRDVVECRSVVEKRPERIVVVAESSQWRVQEFLASDYSQNIVNLLVIARSDKFSHLKGEAPFILYSHRLFIDALGSSQPIILTSWSGGNFSRYVNLFERKMSKGFSGHRFIISVANQPPYIIKKKRNEYDEFQYDGIEVKLVELLSEMYNFSTDYKEASDTKILGSADAVMKSLKSGNINLGLAGLFITQDRYNNAGIFHWHSEDCAAFISLASTALPRYRAIMGPFRWTVWLCLIIVYFGAVFLFSYSDKMTLRHLIRNPEEIENMFWYVFGTFTNCFTFMGRKSWTKAEKNTTKLLVGVYWIFTIIITACYTGSIIAFVTLPVFPTVINTVDQLLNGRFQIGILDKSGWPNWFLNVTDVASQKLMKKVDYVPDTESGLKNVTKAFFWPYAYLASREELSYIVKSNFSVGSKKSLLHISQQCFVPYKVGMLLPKFSVYSEIFGHGVQQIIQSGIMIKIKNDIEWNILKSATGKLLAANTKGGGLKLLTYEDRALTLDDTQGMFLLLGAGFLVGFGILLSEIFGGCFNLCKKTSRSGLSSASTFISNYANPSSVQDQRDSSKKSVLRRCSLILTQKRLETKPTNLENSFGDVVNFSDNMSISNSARNIKSALEHERSIFERPFFEKRSKSYSDAI</sequence>
<feature type="transmembrane region" description="Helical" evidence="9">
    <location>
        <begin position="429"/>
        <end position="456"/>
    </location>
</feature>
<feature type="transmembrane region" description="Helical" evidence="9">
    <location>
        <begin position="359"/>
        <end position="378"/>
    </location>
</feature>
<evidence type="ECO:0000256" key="10">
    <source>
        <dbReference type="SAM" id="SignalP"/>
    </source>
</evidence>
<protein>
    <submittedName>
        <fullName evidence="13">Ionotropic receptor 21a</fullName>
    </submittedName>
</protein>
<dbReference type="Proteomes" id="UP000504635">
    <property type="component" value="Unplaced"/>
</dbReference>
<dbReference type="PANTHER" id="PTHR42643:SF24">
    <property type="entry name" value="IONOTROPIC RECEPTOR 60A"/>
    <property type="match status" value="1"/>
</dbReference>
<keyword evidence="6 9" id="KW-0472">Membrane</keyword>
<evidence type="ECO:0000259" key="11">
    <source>
        <dbReference type="Pfam" id="PF00060"/>
    </source>
</evidence>
<evidence type="ECO:0000256" key="4">
    <source>
        <dbReference type="ARBA" id="ARBA00022692"/>
    </source>
</evidence>
<keyword evidence="7 13" id="KW-0675">Receptor</keyword>
<dbReference type="Pfam" id="PF00060">
    <property type="entry name" value="Lig_chan"/>
    <property type="match status" value="1"/>
</dbReference>
<comment type="subcellular location">
    <subcellularLocation>
        <location evidence="1">Cell membrane</location>
        <topology evidence="1">Multi-pass membrane protein</topology>
    </subcellularLocation>
</comment>
<dbReference type="PANTHER" id="PTHR42643">
    <property type="entry name" value="IONOTROPIC RECEPTOR 20A-RELATED"/>
    <property type="match status" value="1"/>
</dbReference>
<dbReference type="FunCoup" id="A0A6J2XBZ3">
    <property type="interactions" value="13"/>
</dbReference>
<dbReference type="GO" id="GO:0015276">
    <property type="term" value="F:ligand-gated monoatomic ion channel activity"/>
    <property type="evidence" value="ECO:0007669"/>
    <property type="project" value="InterPro"/>
</dbReference>
<dbReference type="SUPFAM" id="SSF53850">
    <property type="entry name" value="Periplasmic binding protein-like II"/>
    <property type="match status" value="1"/>
</dbReference>